<organism evidence="10">
    <name type="scientific">bioreactor metagenome</name>
    <dbReference type="NCBI Taxonomy" id="1076179"/>
    <lineage>
        <taxon>unclassified sequences</taxon>
        <taxon>metagenomes</taxon>
        <taxon>ecological metagenomes</taxon>
    </lineage>
</organism>
<evidence type="ECO:0000256" key="8">
    <source>
        <dbReference type="ARBA" id="ARBA00049244"/>
    </source>
</evidence>
<dbReference type="EMBL" id="VSSQ01001288">
    <property type="protein sequence ID" value="MPM06997.1"/>
    <property type="molecule type" value="Genomic_DNA"/>
</dbReference>
<evidence type="ECO:0000256" key="2">
    <source>
        <dbReference type="ARBA" id="ARBA00017703"/>
    </source>
</evidence>
<dbReference type="Gene3D" id="3.40.50.300">
    <property type="entry name" value="P-loop containing nucleotide triphosphate hydrolases"/>
    <property type="match status" value="1"/>
</dbReference>
<dbReference type="Pfam" id="PF06144">
    <property type="entry name" value="DNA_pol3_delta"/>
    <property type="match status" value="1"/>
</dbReference>
<dbReference type="Gene3D" id="1.10.8.60">
    <property type="match status" value="1"/>
</dbReference>
<dbReference type="AlphaFoldDB" id="A0A644WTI5"/>
<name>A0A644WTI5_9ZZZZ</name>
<evidence type="ECO:0000256" key="7">
    <source>
        <dbReference type="ARBA" id="ARBA00034754"/>
    </source>
</evidence>
<dbReference type="InterPro" id="IPR005790">
    <property type="entry name" value="DNA_polIII_delta"/>
</dbReference>
<dbReference type="GO" id="GO:0009360">
    <property type="term" value="C:DNA polymerase III complex"/>
    <property type="evidence" value="ECO:0007669"/>
    <property type="project" value="InterPro"/>
</dbReference>
<feature type="domain" description="DNA polymerase III delta N-terminal" evidence="9">
    <location>
        <begin position="6"/>
        <end position="115"/>
    </location>
</feature>
<keyword evidence="3" id="KW-0808">Transferase</keyword>
<accession>A0A644WTI5</accession>
<comment type="similarity">
    <text evidence="7">Belongs to the DNA polymerase HolA subunit family.</text>
</comment>
<gene>
    <name evidence="10" type="ORF">SDC9_53301</name>
</gene>
<dbReference type="PANTHER" id="PTHR34388">
    <property type="entry name" value="DNA POLYMERASE III SUBUNIT DELTA"/>
    <property type="match status" value="1"/>
</dbReference>
<dbReference type="GO" id="GO:0003677">
    <property type="term" value="F:DNA binding"/>
    <property type="evidence" value="ECO:0007669"/>
    <property type="project" value="InterPro"/>
</dbReference>
<evidence type="ECO:0000256" key="3">
    <source>
        <dbReference type="ARBA" id="ARBA00022679"/>
    </source>
</evidence>
<dbReference type="NCBIfam" id="TIGR01128">
    <property type="entry name" value="holA"/>
    <property type="match status" value="1"/>
</dbReference>
<evidence type="ECO:0000256" key="1">
    <source>
        <dbReference type="ARBA" id="ARBA00012417"/>
    </source>
</evidence>
<dbReference type="SUPFAM" id="SSF48019">
    <property type="entry name" value="post-AAA+ oligomerization domain-like"/>
    <property type="match status" value="1"/>
</dbReference>
<comment type="catalytic activity">
    <reaction evidence="8">
        <text>DNA(n) + a 2'-deoxyribonucleoside 5'-triphosphate = DNA(n+1) + diphosphate</text>
        <dbReference type="Rhea" id="RHEA:22508"/>
        <dbReference type="Rhea" id="RHEA-COMP:17339"/>
        <dbReference type="Rhea" id="RHEA-COMP:17340"/>
        <dbReference type="ChEBI" id="CHEBI:33019"/>
        <dbReference type="ChEBI" id="CHEBI:61560"/>
        <dbReference type="ChEBI" id="CHEBI:173112"/>
        <dbReference type="EC" id="2.7.7.7"/>
    </reaction>
</comment>
<keyword evidence="5" id="KW-0235">DNA replication</keyword>
<dbReference type="InterPro" id="IPR010372">
    <property type="entry name" value="DNA_pol3_delta_N"/>
</dbReference>
<dbReference type="SUPFAM" id="SSF52540">
    <property type="entry name" value="P-loop containing nucleoside triphosphate hydrolases"/>
    <property type="match status" value="1"/>
</dbReference>
<evidence type="ECO:0000256" key="5">
    <source>
        <dbReference type="ARBA" id="ARBA00022705"/>
    </source>
</evidence>
<dbReference type="Gene3D" id="1.20.272.10">
    <property type="match status" value="1"/>
</dbReference>
<dbReference type="GO" id="GO:0006261">
    <property type="term" value="P:DNA-templated DNA replication"/>
    <property type="evidence" value="ECO:0007669"/>
    <property type="project" value="TreeGrafter"/>
</dbReference>
<sequence>MSERAYLLLGPEAGAKEQELKDIRSRLRSEYGNEIELARFYPFETENGEMFTVLNNNSLFSDYRLVILGQAESASASLAQAIADYLAHPVDTATLVIVSSELSVSQKIMKLVPKQNTKIFYDLLESQKAEWIRNHFRRMGLSITSDAVDLLMDLTEDNTQELRTICNQLGLFWQIGEKGRPIGEEDVQTYIHHSRQEDAFTLFPLIARADLKQSLKSLSAMLGSGDSQTPILLVNGLLWQFRRLLSIAEELSAGGSESEAFSKANVQGKPSPIRKPKDRTTYHDAVRLFDLASVRLIITALSEADIQVKEASNELTPLLLERLLYRIIKGKGKALHQASFASF</sequence>
<evidence type="ECO:0000313" key="10">
    <source>
        <dbReference type="EMBL" id="MPM06997.1"/>
    </source>
</evidence>
<comment type="caution">
    <text evidence="10">The sequence shown here is derived from an EMBL/GenBank/DDBJ whole genome shotgun (WGS) entry which is preliminary data.</text>
</comment>
<proteinExistence type="inferred from homology"/>
<keyword evidence="4" id="KW-0548">Nucleotidyltransferase</keyword>
<dbReference type="PANTHER" id="PTHR34388:SF1">
    <property type="entry name" value="DNA POLYMERASE III SUBUNIT DELTA"/>
    <property type="match status" value="1"/>
</dbReference>
<evidence type="ECO:0000259" key="9">
    <source>
        <dbReference type="Pfam" id="PF06144"/>
    </source>
</evidence>
<dbReference type="GO" id="GO:0003887">
    <property type="term" value="F:DNA-directed DNA polymerase activity"/>
    <property type="evidence" value="ECO:0007669"/>
    <property type="project" value="UniProtKB-KW"/>
</dbReference>
<evidence type="ECO:0000256" key="6">
    <source>
        <dbReference type="ARBA" id="ARBA00022932"/>
    </source>
</evidence>
<dbReference type="EC" id="2.7.7.7" evidence="1"/>
<reference evidence="10" key="1">
    <citation type="submission" date="2019-08" db="EMBL/GenBank/DDBJ databases">
        <authorList>
            <person name="Kucharzyk K."/>
            <person name="Murdoch R.W."/>
            <person name="Higgins S."/>
            <person name="Loffler F."/>
        </authorList>
    </citation>
    <scope>NUCLEOTIDE SEQUENCE</scope>
</reference>
<dbReference type="InterPro" id="IPR008921">
    <property type="entry name" value="DNA_pol3_clamp-load_cplx_C"/>
</dbReference>
<protein>
    <recommendedName>
        <fullName evidence="2">DNA polymerase III subunit delta</fullName>
        <ecNumber evidence="1">2.7.7.7</ecNumber>
    </recommendedName>
</protein>
<evidence type="ECO:0000256" key="4">
    <source>
        <dbReference type="ARBA" id="ARBA00022695"/>
    </source>
</evidence>
<keyword evidence="6" id="KW-0239">DNA-directed DNA polymerase</keyword>
<dbReference type="InterPro" id="IPR027417">
    <property type="entry name" value="P-loop_NTPase"/>
</dbReference>